<keyword evidence="2" id="KW-0732">Signal</keyword>
<proteinExistence type="predicted"/>
<reference evidence="3" key="1">
    <citation type="submission" date="2021-01" db="EMBL/GenBank/DDBJ databases">
        <authorList>
            <person name="Corre E."/>
            <person name="Pelletier E."/>
            <person name="Niang G."/>
            <person name="Scheremetjew M."/>
            <person name="Finn R."/>
            <person name="Kale V."/>
            <person name="Holt S."/>
            <person name="Cochrane G."/>
            <person name="Meng A."/>
            <person name="Brown T."/>
            <person name="Cohen L."/>
        </authorList>
    </citation>
    <scope>NUCLEOTIDE SEQUENCE</scope>
    <source>
        <strain evidence="3">OF101</strain>
    </source>
</reference>
<dbReference type="EMBL" id="HBGE01102327">
    <property type="protein sequence ID" value="CAD9184213.1"/>
    <property type="molecule type" value="Transcribed_RNA"/>
</dbReference>
<name>A0A7S1WSJ9_ALECA</name>
<protein>
    <submittedName>
        <fullName evidence="3">Uncharacterized protein</fullName>
    </submittedName>
</protein>
<evidence type="ECO:0000313" key="3">
    <source>
        <dbReference type="EMBL" id="CAD9184213.1"/>
    </source>
</evidence>
<evidence type="ECO:0000256" key="2">
    <source>
        <dbReference type="SAM" id="SignalP"/>
    </source>
</evidence>
<keyword evidence="1" id="KW-0812">Transmembrane</keyword>
<dbReference type="AlphaFoldDB" id="A0A7S1WSJ9"/>
<keyword evidence="1" id="KW-1133">Transmembrane helix</keyword>
<feature type="signal peptide" evidence="2">
    <location>
        <begin position="1"/>
        <end position="26"/>
    </location>
</feature>
<evidence type="ECO:0000256" key="1">
    <source>
        <dbReference type="SAM" id="Phobius"/>
    </source>
</evidence>
<accession>A0A7S1WSJ9</accession>
<sequence>MQGRKPILPALALAALACLAAWHAAGVAFANLRPATRAPAGAPPSAAAQYERVAERGSAVALRAEDDKPVRRGKYEEWQRPFPKYIVGATIFFAIVGYFGGGPILAVVFGVSGAGLGTLFEPFEMEDGSISGLD</sequence>
<feature type="chain" id="PRO_5031342865" evidence="2">
    <location>
        <begin position="27"/>
        <end position="134"/>
    </location>
</feature>
<keyword evidence="1" id="KW-0472">Membrane</keyword>
<gene>
    <name evidence="3" type="ORF">ACAT0790_LOCUS60985</name>
</gene>
<feature type="transmembrane region" description="Helical" evidence="1">
    <location>
        <begin position="85"/>
        <end position="111"/>
    </location>
</feature>
<organism evidence="3">
    <name type="scientific">Alexandrium catenella</name>
    <name type="common">Red tide dinoflagellate</name>
    <name type="synonym">Gonyaulax catenella</name>
    <dbReference type="NCBI Taxonomy" id="2925"/>
    <lineage>
        <taxon>Eukaryota</taxon>
        <taxon>Sar</taxon>
        <taxon>Alveolata</taxon>
        <taxon>Dinophyceae</taxon>
        <taxon>Gonyaulacales</taxon>
        <taxon>Pyrocystaceae</taxon>
        <taxon>Alexandrium</taxon>
    </lineage>
</organism>
<dbReference type="PROSITE" id="PS51257">
    <property type="entry name" value="PROKAR_LIPOPROTEIN"/>
    <property type="match status" value="1"/>
</dbReference>